<protein>
    <submittedName>
        <fullName evidence="1">Uncharacterized protein</fullName>
    </submittedName>
</protein>
<name>A0AAV9X0P0_9PEZI</name>
<dbReference type="AlphaFoldDB" id="A0AAV9X0P0"/>
<accession>A0AAV9X0P0</accession>
<dbReference type="GO" id="GO:0005737">
    <property type="term" value="C:cytoplasm"/>
    <property type="evidence" value="ECO:0007669"/>
    <property type="project" value="TreeGrafter"/>
</dbReference>
<evidence type="ECO:0000313" key="1">
    <source>
        <dbReference type="EMBL" id="KAK6531581.1"/>
    </source>
</evidence>
<dbReference type="PANTHER" id="PTHR28086:SF1">
    <property type="entry name" value="CU(2+) SUPPRESSING AND BLEOMYCIN SENSITIVE PROTEIN 1"/>
    <property type="match status" value="1"/>
</dbReference>
<sequence length="443" mass="50326">MQEQNQKTDSNACIDLQKLHGIISRLNRLKNDRDHYIKASDIEAIFCSLDTEVAVQPRDLSRINGDLVLPARASDKSPESQALEELLLLLSLCYMTIGKNNEVPALYSVLVVIRILLGHLMNAGIYSRHDLATLEAKFEEIDRIIEQGEETYSPMWIDFFKFQLENCRQSLVTVTRNLDGLSHYLDPVYEKLVSLIRQITAVGSRPKVVFSEIKELQDKISEVESTRVNGSFLAPDGSIPKGQEFVNELLGKCKFIADSIVNKSLQVDPVFHEIHGQLVGIKGRLEQLQLTQVWSRETDLFDLLQHLRLIDSHRVNDRFVDPNDSNISPEDGQKFLLYLLRKSYALIYELLYTSKPISESLQPIFNQLSTLKKCLLEVQRSGGISSPRELFPFSIKLASIDNLRKDGKFYVGNEIPEGQGAVNGLLEECYEICHELRCQTEEG</sequence>
<reference evidence="1 2" key="1">
    <citation type="submission" date="2019-10" db="EMBL/GenBank/DDBJ databases">
        <authorList>
            <person name="Palmer J.M."/>
        </authorList>
    </citation>
    <scope>NUCLEOTIDE SEQUENCE [LARGE SCALE GENOMIC DNA]</scope>
    <source>
        <strain evidence="1 2">TWF694</strain>
    </source>
</reference>
<organism evidence="1 2">
    <name type="scientific">Orbilia ellipsospora</name>
    <dbReference type="NCBI Taxonomy" id="2528407"/>
    <lineage>
        <taxon>Eukaryota</taxon>
        <taxon>Fungi</taxon>
        <taxon>Dikarya</taxon>
        <taxon>Ascomycota</taxon>
        <taxon>Pezizomycotina</taxon>
        <taxon>Orbiliomycetes</taxon>
        <taxon>Orbiliales</taxon>
        <taxon>Orbiliaceae</taxon>
        <taxon>Orbilia</taxon>
    </lineage>
</organism>
<comment type="caution">
    <text evidence="1">The sequence shown here is derived from an EMBL/GenBank/DDBJ whole genome shotgun (WGS) entry which is preliminary data.</text>
</comment>
<dbReference type="Pfam" id="PF10303">
    <property type="entry name" value="DUF2408"/>
    <property type="match status" value="1"/>
</dbReference>
<gene>
    <name evidence="1" type="ORF">TWF694_002771</name>
</gene>
<dbReference type="GO" id="GO:0005634">
    <property type="term" value="C:nucleus"/>
    <property type="evidence" value="ECO:0007669"/>
    <property type="project" value="TreeGrafter"/>
</dbReference>
<keyword evidence="2" id="KW-1185">Reference proteome</keyword>
<dbReference type="Proteomes" id="UP001365542">
    <property type="component" value="Unassembled WGS sequence"/>
</dbReference>
<proteinExistence type="predicted"/>
<dbReference type="EMBL" id="JAVHJO010000012">
    <property type="protein sequence ID" value="KAK6531581.1"/>
    <property type="molecule type" value="Genomic_DNA"/>
</dbReference>
<dbReference type="InterPro" id="IPR018810">
    <property type="entry name" value="UPF0662"/>
</dbReference>
<dbReference type="PANTHER" id="PTHR28086">
    <property type="entry name" value="UPF0662 PROTEIN YPL260W"/>
    <property type="match status" value="1"/>
</dbReference>
<evidence type="ECO:0000313" key="2">
    <source>
        <dbReference type="Proteomes" id="UP001365542"/>
    </source>
</evidence>